<feature type="region of interest" description="Disordered" evidence="1">
    <location>
        <begin position="77"/>
        <end position="99"/>
    </location>
</feature>
<accession>A0ABX5VPX9</accession>
<feature type="signal peptide" evidence="2">
    <location>
        <begin position="1"/>
        <end position="21"/>
    </location>
</feature>
<feature type="region of interest" description="Disordered" evidence="1">
    <location>
        <begin position="27"/>
        <end position="50"/>
    </location>
</feature>
<reference evidence="3 4" key="1">
    <citation type="submission" date="2019-05" db="EMBL/GenBank/DDBJ databases">
        <title>Georgenia *** sp. nov., and Georgenia *** sp. nov., isolated from the intestinal contents of plateau pika (Ochotona curzoniae) in the Qinghai-Tibet plateau of China.</title>
        <authorList>
            <person name="Tian Z."/>
        </authorList>
    </citation>
    <scope>NUCLEOTIDE SEQUENCE [LARGE SCALE GENOMIC DNA]</scope>
    <source>
        <strain evidence="3 4">Z294</strain>
    </source>
</reference>
<dbReference type="EMBL" id="CP040899">
    <property type="protein sequence ID" value="QDB79881.1"/>
    <property type="molecule type" value="Genomic_DNA"/>
</dbReference>
<organism evidence="3 4">
    <name type="scientific">Georgenia wutianyii</name>
    <dbReference type="NCBI Taxonomy" id="2585135"/>
    <lineage>
        <taxon>Bacteria</taxon>
        <taxon>Bacillati</taxon>
        <taxon>Actinomycetota</taxon>
        <taxon>Actinomycetes</taxon>
        <taxon>Micrococcales</taxon>
        <taxon>Bogoriellaceae</taxon>
        <taxon>Georgenia</taxon>
    </lineage>
</organism>
<keyword evidence="2" id="KW-0732">Signal</keyword>
<sequence>MRRTTKLGMLGAGGVAAIALAGAALLPASGQPDTDDGAAKQEQTVHGNREDHLREALADLVEDGTLTQDAADAVAEALGEQDGPRDHGRGGGGGGGVSLDAAAEKLGLTAEELREELADGSTLADVAEEQGVGTAELVDALVAAATERLDEAVADGRLTQADADERAATLEEQITEAVEQGFAGHGGPRDGGPEGERPGDRDRSGDGPQGTTESPTVEDSSGGPRA</sequence>
<proteinExistence type="predicted"/>
<feature type="compositionally biased region" description="Basic and acidic residues" evidence="1">
    <location>
        <begin position="187"/>
        <end position="205"/>
    </location>
</feature>
<feature type="chain" id="PRO_5045776344" evidence="2">
    <location>
        <begin position="22"/>
        <end position="226"/>
    </location>
</feature>
<evidence type="ECO:0000313" key="4">
    <source>
        <dbReference type="Proteomes" id="UP000313948"/>
    </source>
</evidence>
<dbReference type="RefSeq" id="WP_139948806.1">
    <property type="nucleotide sequence ID" value="NZ_CP040899.1"/>
</dbReference>
<feature type="compositionally biased region" description="Polar residues" evidence="1">
    <location>
        <begin position="209"/>
        <end position="219"/>
    </location>
</feature>
<protein>
    <submittedName>
        <fullName evidence="3">Uncharacterized protein</fullName>
    </submittedName>
</protein>
<evidence type="ECO:0000313" key="3">
    <source>
        <dbReference type="EMBL" id="QDB79881.1"/>
    </source>
</evidence>
<name>A0ABX5VPX9_9MICO</name>
<evidence type="ECO:0000256" key="1">
    <source>
        <dbReference type="SAM" id="MobiDB-lite"/>
    </source>
</evidence>
<feature type="region of interest" description="Disordered" evidence="1">
    <location>
        <begin position="177"/>
        <end position="226"/>
    </location>
</feature>
<dbReference type="Proteomes" id="UP000313948">
    <property type="component" value="Chromosome"/>
</dbReference>
<gene>
    <name evidence="3" type="ORF">FE251_11225</name>
</gene>
<keyword evidence="4" id="KW-1185">Reference proteome</keyword>
<evidence type="ECO:0000256" key="2">
    <source>
        <dbReference type="SAM" id="SignalP"/>
    </source>
</evidence>